<dbReference type="Proteomes" id="UP001596303">
    <property type="component" value="Unassembled WGS sequence"/>
</dbReference>
<dbReference type="Pfam" id="PF06282">
    <property type="entry name" value="DUF1036"/>
    <property type="match status" value="2"/>
</dbReference>
<comment type="caution">
    <text evidence="2">The sequence shown here is derived from an EMBL/GenBank/DDBJ whole genome shotgun (WGS) entry which is preliminary data.</text>
</comment>
<name>A0ABW1S5K8_9PROT</name>
<feature type="chain" id="PRO_5046164445" evidence="1">
    <location>
        <begin position="29"/>
        <end position="347"/>
    </location>
</feature>
<protein>
    <submittedName>
        <fullName evidence="2">DUF1036 domain-containing protein</fullName>
    </submittedName>
</protein>
<dbReference type="EMBL" id="JBHSSW010000003">
    <property type="protein sequence ID" value="MFC6196885.1"/>
    <property type="molecule type" value="Genomic_DNA"/>
</dbReference>
<proteinExistence type="predicted"/>
<keyword evidence="3" id="KW-1185">Reference proteome</keyword>
<dbReference type="InterPro" id="IPR009380">
    <property type="entry name" value="DUF1036"/>
</dbReference>
<evidence type="ECO:0000313" key="2">
    <source>
        <dbReference type="EMBL" id="MFC6196885.1"/>
    </source>
</evidence>
<evidence type="ECO:0000313" key="3">
    <source>
        <dbReference type="Proteomes" id="UP001596303"/>
    </source>
</evidence>
<gene>
    <name evidence="2" type="ORF">ACFQDM_02280</name>
</gene>
<feature type="signal peptide" evidence="1">
    <location>
        <begin position="1"/>
        <end position="28"/>
    </location>
</feature>
<accession>A0ABW1S5K8</accession>
<reference evidence="3" key="1">
    <citation type="journal article" date="2019" name="Int. J. Syst. Evol. Microbiol.">
        <title>The Global Catalogue of Microorganisms (GCM) 10K type strain sequencing project: providing services to taxonomists for standard genome sequencing and annotation.</title>
        <authorList>
            <consortium name="The Broad Institute Genomics Platform"/>
            <consortium name="The Broad Institute Genome Sequencing Center for Infectious Disease"/>
            <person name="Wu L."/>
            <person name="Ma J."/>
        </authorList>
    </citation>
    <scope>NUCLEOTIDE SEQUENCE [LARGE SCALE GENOMIC DNA]</scope>
    <source>
        <strain evidence="3">CGMCC-1.15741</strain>
    </source>
</reference>
<sequence length="347" mass="38684">MSHLLSAALATASLVLPISGLLSANAQTAEGWSVCNETSMIVEAATGRPNQSTTIIEGWTRIRPGECRVVLPAPLQAEPYYLYARSSKAHRNGTRVWAGDYEFCVDTQGSFSVESAPSCEAMGLEPRKFKPIMIESRNRWKTTLKETQKWTAETARNAGVQRLLNDAGVENTTLDGYIGRRTRGAIAEFLREHDLPSDTDDSQLIDALEQTAIERSRDLGLMICNRADERIWSAIGRRRGEGWESRGWWPIEAGACERVVDASLLATEHYVYAEMEAEAGMKRLAGGNEAFCVSRTKFAILGRTTCEQEHYDQVDFVTTDVPEDGKLVFEIFGRDMEFVEQPESETE</sequence>
<keyword evidence="1" id="KW-0732">Signal</keyword>
<evidence type="ECO:0000256" key="1">
    <source>
        <dbReference type="SAM" id="SignalP"/>
    </source>
</evidence>
<organism evidence="2 3">
    <name type="scientific">Ponticaulis profundi</name>
    <dbReference type="NCBI Taxonomy" id="2665222"/>
    <lineage>
        <taxon>Bacteria</taxon>
        <taxon>Pseudomonadati</taxon>
        <taxon>Pseudomonadota</taxon>
        <taxon>Alphaproteobacteria</taxon>
        <taxon>Hyphomonadales</taxon>
        <taxon>Hyphomonadaceae</taxon>
        <taxon>Ponticaulis</taxon>
    </lineage>
</organism>